<dbReference type="EMBL" id="CP083681">
    <property type="protein sequence ID" value="UYU72941.1"/>
    <property type="molecule type" value="Genomic_DNA"/>
</dbReference>
<dbReference type="Proteomes" id="UP000460317">
    <property type="component" value="Unassembled WGS sequence"/>
</dbReference>
<evidence type="ECO:0000313" key="20">
    <source>
        <dbReference type="Proteomes" id="UP000436825"/>
    </source>
</evidence>
<evidence type="ECO:0000256" key="2">
    <source>
        <dbReference type="ARBA" id="ARBA00009773"/>
    </source>
</evidence>
<dbReference type="EMBL" id="AP022660">
    <property type="protein sequence ID" value="BCA50886.1"/>
    <property type="molecule type" value="Genomic_DNA"/>
</dbReference>
<evidence type="ECO:0000313" key="24">
    <source>
        <dbReference type="Proteomes" id="UP000500882"/>
    </source>
</evidence>
<dbReference type="EMBL" id="WCSY01000010">
    <property type="protein sequence ID" value="KAB4312524.1"/>
    <property type="molecule type" value="Genomic_DNA"/>
</dbReference>
<dbReference type="EMBL" id="CP083685">
    <property type="protein sequence ID" value="UYU92538.1"/>
    <property type="molecule type" value="Genomic_DNA"/>
</dbReference>
<dbReference type="PANTHER" id="PTHR21716">
    <property type="entry name" value="TRANSMEMBRANE PROTEIN"/>
    <property type="match status" value="1"/>
</dbReference>
<dbReference type="Proteomes" id="UP000500882">
    <property type="component" value="Chromosome"/>
</dbReference>
<feature type="transmembrane region" description="Helical" evidence="6">
    <location>
        <begin position="257"/>
        <end position="273"/>
    </location>
</feature>
<feature type="transmembrane region" description="Helical" evidence="6">
    <location>
        <begin position="7"/>
        <end position="24"/>
    </location>
</feature>
<dbReference type="GeneID" id="60927454"/>
<dbReference type="InterPro" id="IPR002549">
    <property type="entry name" value="AI-2E-like"/>
</dbReference>
<keyword evidence="5 6" id="KW-0472">Membrane</keyword>
<dbReference type="Proteomes" id="UP001162960">
    <property type="component" value="Chromosome"/>
</dbReference>
<dbReference type="EMBL" id="QROV01000026">
    <property type="protein sequence ID" value="RHL54888.1"/>
    <property type="molecule type" value="Genomic_DNA"/>
</dbReference>
<dbReference type="Proteomes" id="UP000284785">
    <property type="component" value="Unassembled WGS sequence"/>
</dbReference>
<evidence type="ECO:0000313" key="14">
    <source>
        <dbReference type="EMBL" id="RHL54888.1"/>
    </source>
</evidence>
<reference evidence="18 19" key="1">
    <citation type="submission" date="2018-08" db="EMBL/GenBank/DDBJ databases">
        <title>A genome reference for cultivated species of the human gut microbiota.</title>
        <authorList>
            <person name="Zou Y."/>
            <person name="Xue W."/>
            <person name="Luo G."/>
        </authorList>
    </citation>
    <scope>NUCLEOTIDE SEQUENCE [LARGE SCALE GENOMIC DNA]</scope>
    <source>
        <strain evidence="14 18">AF37-12</strain>
        <strain evidence="13 19">AM30-26</strain>
    </source>
</reference>
<evidence type="ECO:0000313" key="21">
    <source>
        <dbReference type="Proteomes" id="UP000436858"/>
    </source>
</evidence>
<evidence type="ECO:0000256" key="5">
    <source>
        <dbReference type="ARBA" id="ARBA00023136"/>
    </source>
</evidence>
<evidence type="ECO:0000313" key="25">
    <source>
        <dbReference type="Proteomes" id="UP001156218"/>
    </source>
</evidence>
<dbReference type="EMBL" id="QSJP01000010">
    <property type="protein sequence ID" value="RHD87952.1"/>
    <property type="molecule type" value="Genomic_DNA"/>
</dbReference>
<evidence type="ECO:0000256" key="6">
    <source>
        <dbReference type="SAM" id="Phobius"/>
    </source>
</evidence>
<evidence type="ECO:0000313" key="22">
    <source>
        <dbReference type="Proteomes" id="UP000440614"/>
    </source>
</evidence>
<organism evidence="10 20">
    <name type="scientific">Bacteroides thetaiotaomicron</name>
    <dbReference type="NCBI Taxonomy" id="818"/>
    <lineage>
        <taxon>Bacteria</taxon>
        <taxon>Pseudomonadati</taxon>
        <taxon>Bacteroidota</taxon>
        <taxon>Bacteroidia</taxon>
        <taxon>Bacteroidales</taxon>
        <taxon>Bacteroidaceae</taxon>
        <taxon>Bacteroides</taxon>
    </lineage>
</organism>
<evidence type="ECO:0000313" key="9">
    <source>
        <dbReference type="EMBL" id="KAB4450605.1"/>
    </source>
</evidence>
<evidence type="ECO:0000256" key="3">
    <source>
        <dbReference type="ARBA" id="ARBA00022692"/>
    </source>
</evidence>
<evidence type="ECO:0000313" key="7">
    <source>
        <dbReference type="EMBL" id="BCA50886.1"/>
    </source>
</evidence>
<dbReference type="Proteomes" id="UP000283616">
    <property type="component" value="Unassembled WGS sequence"/>
</dbReference>
<evidence type="ECO:0000313" key="23">
    <source>
        <dbReference type="Proteomes" id="UP000460317"/>
    </source>
</evidence>
<gene>
    <name evidence="7" type="ORF">BatF92_28280</name>
    <name evidence="14" type="ORF">DW011_19390</name>
    <name evidence="13" type="ORF">DW780_12870</name>
    <name evidence="10" type="ORF">GAN75_23700</name>
    <name evidence="11" type="ORF">GAN91_05780</name>
    <name evidence="9" type="ORF">GAN93_15270</name>
    <name evidence="8" type="ORF">GAO51_11635</name>
    <name evidence="12" type="ORF">K0H07_18210</name>
    <name evidence="16" type="ORF">KQP59_07515</name>
    <name evidence="15" type="ORF">KQP68_15635</name>
    <name evidence="17" type="ORF">KQP74_07875</name>
</gene>
<dbReference type="GO" id="GO:0016020">
    <property type="term" value="C:membrane"/>
    <property type="evidence" value="ECO:0007669"/>
    <property type="project" value="UniProtKB-SubCell"/>
</dbReference>
<feature type="transmembrane region" description="Helical" evidence="6">
    <location>
        <begin position="60"/>
        <end position="86"/>
    </location>
</feature>
<proteinExistence type="inferred from homology"/>
<comment type="subcellular location">
    <subcellularLocation>
        <location evidence="1">Membrane</location>
        <topology evidence="1">Multi-pass membrane protein</topology>
    </subcellularLocation>
</comment>
<dbReference type="EMBL" id="WCRY01000004">
    <property type="protein sequence ID" value="KAB4485012.1"/>
    <property type="molecule type" value="Genomic_DNA"/>
</dbReference>
<dbReference type="Proteomes" id="UP001156218">
    <property type="component" value="Chromosome"/>
</dbReference>
<dbReference type="Pfam" id="PF01594">
    <property type="entry name" value="AI-2E_transport"/>
    <property type="match status" value="1"/>
</dbReference>
<keyword evidence="4 6" id="KW-1133">Transmembrane helix</keyword>
<dbReference type="AlphaFoldDB" id="A0A0P0FCX6"/>
<dbReference type="Proteomes" id="UP001200544">
    <property type="component" value="Unassembled WGS sequence"/>
</dbReference>
<dbReference type="DNASU" id="1072802"/>
<dbReference type="PANTHER" id="PTHR21716:SF4">
    <property type="entry name" value="TRANSMEMBRANE PROTEIN 245"/>
    <property type="match status" value="1"/>
</dbReference>
<evidence type="ECO:0000256" key="1">
    <source>
        <dbReference type="ARBA" id="ARBA00004141"/>
    </source>
</evidence>
<evidence type="ECO:0000313" key="15">
    <source>
        <dbReference type="EMBL" id="UYU65009.1"/>
    </source>
</evidence>
<feature type="transmembrane region" description="Helical" evidence="6">
    <location>
        <begin position="196"/>
        <end position="217"/>
    </location>
</feature>
<evidence type="ECO:0000313" key="18">
    <source>
        <dbReference type="Proteomes" id="UP000283616"/>
    </source>
</evidence>
<dbReference type="KEGG" id="btho:Btheta7330_01743"/>
<evidence type="ECO:0000313" key="11">
    <source>
        <dbReference type="EMBL" id="KAB4485012.1"/>
    </source>
</evidence>
<feature type="transmembrane region" description="Helical" evidence="6">
    <location>
        <begin position="293"/>
        <end position="324"/>
    </location>
</feature>
<accession>A0A0P0FCX6</accession>
<dbReference type="Proteomes" id="UP000440614">
    <property type="component" value="Unassembled WGS sequence"/>
</dbReference>
<dbReference type="OMA" id="WILLPFY"/>
<sequence>MSIKEQYWKYSLIVIILFMGIIIFRQITPFLGGLLGALTIYILVRTQMTHLTEKWKLKRSVAALLITAETVMVFLVPLGLTIWLLVNQLQDINLDPQTFIAPMQQVAEFIKEKTGYDVLGKDTLSFIVSILPRIGQIIMESISSLAINLFVMVFVLYFMLIGGKKMEAYVNDILPFNEANTQEVIHEINMIVRSNAIGIPLLAIIQGGVAMIGYLIFGAPNVLVLGFLTCFATIIPMVGTALIWFPVAAYLAVTGDWFNAIGLAAYGGIVISQSDNLIRFILQKKMADTHPLITIFGVVIGLPLFGFMGVIFGPLLLSLFFLFVDMFKKEYLDLRNNLPAR</sequence>
<name>A0A0P0FCX6_BACT4</name>
<dbReference type="Proteomes" id="UP001156216">
    <property type="component" value="Chromosome"/>
</dbReference>
<evidence type="ECO:0000313" key="19">
    <source>
        <dbReference type="Proteomes" id="UP000284785"/>
    </source>
</evidence>
<dbReference type="EMBL" id="WCRW01000023">
    <property type="protein sequence ID" value="KAB4451104.1"/>
    <property type="molecule type" value="Genomic_DNA"/>
</dbReference>
<reference evidence="7 24" key="3">
    <citation type="submission" date="2020-02" db="EMBL/GenBank/DDBJ databases">
        <title>Whole-genome sequencing and comparative analysis of the genomes of Bacteroides thetaiotaomicron and Escherichia coli isolated from a healthy resident in Vietnam.</title>
        <authorList>
            <person name="Mohsin M."/>
            <person name="Tanaka K."/>
            <person name="Kawahara R."/>
            <person name="Kondo S."/>
            <person name="Noguchi H."/>
            <person name="Motooka D."/>
            <person name="Nakamura S."/>
            <person name="Khong D.T."/>
            <person name="Nguyen T.N."/>
            <person name="Tran H.T."/>
            <person name="Yamamoto Y."/>
        </authorList>
    </citation>
    <scope>NUCLEOTIDE SEQUENCE [LARGE SCALE GENOMIC DNA]</scope>
    <source>
        <strain evidence="7 24">F9-2</strain>
    </source>
</reference>
<feature type="transmembrane region" description="Helical" evidence="6">
    <location>
        <begin position="141"/>
        <end position="160"/>
    </location>
</feature>
<dbReference type="Proteomes" id="UP000436825">
    <property type="component" value="Unassembled WGS sequence"/>
</dbReference>
<evidence type="ECO:0000313" key="10">
    <source>
        <dbReference type="EMBL" id="KAB4451104.1"/>
    </source>
</evidence>
<evidence type="ECO:0000313" key="8">
    <source>
        <dbReference type="EMBL" id="KAB4312524.1"/>
    </source>
</evidence>
<evidence type="ECO:0000313" key="12">
    <source>
        <dbReference type="EMBL" id="MCE9239082.1"/>
    </source>
</evidence>
<dbReference type="EMBL" id="CP083680">
    <property type="protein sequence ID" value="UYU65009.1"/>
    <property type="molecule type" value="Genomic_DNA"/>
</dbReference>
<reference evidence="15 25" key="4">
    <citation type="submission" date="2021-06" db="EMBL/GenBank/DDBJ databases">
        <title>Interrogation of the integrated mobile genetic elements in gut-associated Bacteroides with a consensus prediction approach.</title>
        <authorList>
            <person name="Campbell D.E."/>
            <person name="Leigh J.R."/>
            <person name="Kim T."/>
            <person name="England W."/>
            <person name="Whitaker R.J."/>
            <person name="Degnan P.H."/>
        </authorList>
    </citation>
    <scope>NUCLEOTIDE SEQUENCE</scope>
    <source>
        <strain evidence="17">VPI-3443</strain>
        <strain evidence="16">VPI-BTDOT2</strain>
        <strain evidence="15 25">WAL8669</strain>
    </source>
</reference>
<evidence type="ECO:0000256" key="4">
    <source>
        <dbReference type="ARBA" id="ARBA00022989"/>
    </source>
</evidence>
<reference evidence="12" key="5">
    <citation type="submission" date="2021-07" db="EMBL/GenBank/DDBJ databases">
        <title>Comparative genomics of Bacteroides fragilis group isolates reveals species-dependent resistance mechanisms and validates clinical tools for resistance prediction.</title>
        <authorList>
            <person name="Wallace M.J."/>
            <person name="Jean S."/>
            <person name="Wallace M.A."/>
            <person name="Carey-Ann B.D."/>
            <person name="Dantas G."/>
        </authorList>
    </citation>
    <scope>NUCLEOTIDE SEQUENCE</scope>
    <source>
        <strain evidence="12">BJH_160</strain>
    </source>
</reference>
<evidence type="ECO:0000313" key="16">
    <source>
        <dbReference type="EMBL" id="UYU72941.1"/>
    </source>
</evidence>
<keyword evidence="3 6" id="KW-0812">Transmembrane</keyword>
<dbReference type="Proteomes" id="UP000436858">
    <property type="component" value="Unassembled WGS sequence"/>
</dbReference>
<evidence type="ECO:0000313" key="17">
    <source>
        <dbReference type="EMBL" id="UYU92538.1"/>
    </source>
</evidence>
<comment type="similarity">
    <text evidence="2">Belongs to the autoinducer-2 exporter (AI-2E) (TC 2.A.86) family.</text>
</comment>
<evidence type="ECO:0000313" key="13">
    <source>
        <dbReference type="EMBL" id="RHD87952.1"/>
    </source>
</evidence>
<dbReference type="EMBL" id="WCSB01000014">
    <property type="protein sequence ID" value="KAB4450605.1"/>
    <property type="molecule type" value="Genomic_DNA"/>
</dbReference>
<dbReference type="EMBL" id="JAHYQA010000011">
    <property type="protein sequence ID" value="MCE9239082.1"/>
    <property type="molecule type" value="Genomic_DNA"/>
</dbReference>
<dbReference type="RefSeq" id="WP_011107805.1">
    <property type="nucleotide sequence ID" value="NZ_AP022660.1"/>
</dbReference>
<protein>
    <submittedName>
        <fullName evidence="10">AI-2E family transporter</fullName>
    </submittedName>
</protein>
<reference evidence="20 21" key="2">
    <citation type="journal article" date="2019" name="Nat. Med.">
        <title>A library of human gut bacterial isolates paired with longitudinal multiomics data enables mechanistic microbiome research.</title>
        <authorList>
            <person name="Poyet M."/>
            <person name="Groussin M."/>
            <person name="Gibbons S.M."/>
            <person name="Avila-Pacheco J."/>
            <person name="Jiang X."/>
            <person name="Kearney S.M."/>
            <person name="Perrotta A.R."/>
            <person name="Berdy B."/>
            <person name="Zhao S."/>
            <person name="Lieberman T.D."/>
            <person name="Swanson P.K."/>
            <person name="Smith M."/>
            <person name="Roesemann S."/>
            <person name="Alexander J.E."/>
            <person name="Rich S.A."/>
            <person name="Livny J."/>
            <person name="Vlamakis H."/>
            <person name="Clish C."/>
            <person name="Bullock K."/>
            <person name="Deik A."/>
            <person name="Scott J."/>
            <person name="Pierce K.A."/>
            <person name="Xavier R.J."/>
            <person name="Alm E.J."/>
        </authorList>
    </citation>
    <scope>NUCLEOTIDE SEQUENCE [LARGE SCALE GENOMIC DNA]</scope>
    <source>
        <strain evidence="10 20">BIOML-A160</strain>
        <strain evidence="11 21">BIOML-A162</strain>
        <strain evidence="9 23">BIOML-A165</strain>
        <strain evidence="8 22">BIOML-A188</strain>
    </source>
</reference>
<feature type="transmembrane region" description="Helical" evidence="6">
    <location>
        <begin position="223"/>
        <end position="245"/>
    </location>
</feature>